<dbReference type="Proteomes" id="UP000317536">
    <property type="component" value="Unassembled WGS sequence"/>
</dbReference>
<dbReference type="CDD" id="cd18821">
    <property type="entry name" value="GH43_Pc3Gal43A-like"/>
    <property type="match status" value="1"/>
</dbReference>
<evidence type="ECO:0000256" key="1">
    <source>
        <dbReference type="ARBA" id="ARBA00009865"/>
    </source>
</evidence>
<name>A0A556R9A7_9BIFI</name>
<dbReference type="PANTHER" id="PTHR22925">
    <property type="entry name" value="GLYCOSYL HYDROLASE 43 FAMILY MEMBER"/>
    <property type="match status" value="1"/>
</dbReference>
<evidence type="ECO:0000256" key="3">
    <source>
        <dbReference type="ARBA" id="ARBA00023295"/>
    </source>
</evidence>
<evidence type="ECO:0000313" key="5">
    <source>
        <dbReference type="EMBL" id="TSJ85468.1"/>
    </source>
</evidence>
<dbReference type="EMBL" id="VMHJ01000003">
    <property type="protein sequence ID" value="TSJ85468.1"/>
    <property type="molecule type" value="Genomic_DNA"/>
</dbReference>
<protein>
    <submittedName>
        <fullName evidence="5">Family 43 glycosylhydrolase</fullName>
    </submittedName>
</protein>
<organism evidence="5 6">
    <name type="scientific">Bifidobacterium asteroides</name>
    <dbReference type="NCBI Taxonomy" id="1684"/>
    <lineage>
        <taxon>Bacteria</taxon>
        <taxon>Bacillati</taxon>
        <taxon>Actinomycetota</taxon>
        <taxon>Actinomycetes</taxon>
        <taxon>Bifidobacteriales</taxon>
        <taxon>Bifidobacteriaceae</taxon>
        <taxon>Bifidobacterium</taxon>
    </lineage>
</organism>
<dbReference type="GO" id="GO:0005975">
    <property type="term" value="P:carbohydrate metabolic process"/>
    <property type="evidence" value="ECO:0007669"/>
    <property type="project" value="InterPro"/>
</dbReference>
<evidence type="ECO:0000256" key="2">
    <source>
        <dbReference type="ARBA" id="ARBA00022801"/>
    </source>
</evidence>
<comment type="caution">
    <text evidence="5">The sequence shown here is derived from an EMBL/GenBank/DDBJ whole genome shotgun (WGS) entry which is preliminary data.</text>
</comment>
<dbReference type="InterPro" id="IPR006710">
    <property type="entry name" value="Glyco_hydro_43"/>
</dbReference>
<comment type="similarity">
    <text evidence="1 4">Belongs to the glycosyl hydrolase 43 family.</text>
</comment>
<dbReference type="Gene3D" id="2.115.10.20">
    <property type="entry name" value="Glycosyl hydrolase domain, family 43"/>
    <property type="match status" value="1"/>
</dbReference>
<gene>
    <name evidence="5" type="ORF">FPK29_06845</name>
</gene>
<keyword evidence="2 4" id="KW-0378">Hydrolase</keyword>
<dbReference type="PANTHER" id="PTHR22925:SF3">
    <property type="entry name" value="GLYCOSYL HYDROLASE FAMILY PROTEIN 43"/>
    <property type="match status" value="1"/>
</dbReference>
<evidence type="ECO:0000313" key="6">
    <source>
        <dbReference type="Proteomes" id="UP000317536"/>
    </source>
</evidence>
<keyword evidence="3 4" id="KW-0326">Glycosidase</keyword>
<reference evidence="5 6" key="1">
    <citation type="submission" date="2019-07" db="EMBL/GenBank/DDBJ databases">
        <title>Bifidobacterium asteroides genomes.</title>
        <authorList>
            <person name="Zheng H."/>
        </authorList>
    </citation>
    <scope>NUCLEOTIDE SEQUENCE [LARGE SCALE GENOMIC DNA]</scope>
    <source>
        <strain evidence="5 6">W8111</strain>
    </source>
</reference>
<accession>A0A556R9A7</accession>
<dbReference type="GO" id="GO:0004553">
    <property type="term" value="F:hydrolase activity, hydrolyzing O-glycosyl compounds"/>
    <property type="evidence" value="ECO:0007669"/>
    <property type="project" value="InterPro"/>
</dbReference>
<evidence type="ECO:0000256" key="4">
    <source>
        <dbReference type="RuleBase" id="RU361187"/>
    </source>
</evidence>
<proteinExistence type="inferred from homology"/>
<dbReference type="AlphaFoldDB" id="A0A556R9A7"/>
<sequence length="304" mass="34355">MSLIPGVQLVRRADGSVAQLHALGMLKDGSRWLAYGEIKTGGSRFGGICCYATEDFVHWRDLGCALPVGASGGMTSPERIVERPRVLRCPANGLYVMYLHVDGEGDYRYAHVGTAVSERPEGPFRPLSTMRFGMNASRDIFAFQDWDVSGYLVSEDRDQGTHIYRLSRDYLSLVEDLVCLRGQDGRFGYESPILLHRGDWYYWFGSQLTGWDCNDNMVSVSRDLRGPWSPWKPVAPLGTQTYQSQCDAIVPLSEDSALPCLYIGDRWRPDHLGESPLVTLPILIDEGCVRLLWREQWNPEKGWR</sequence>
<dbReference type="InterPro" id="IPR023296">
    <property type="entry name" value="Glyco_hydro_beta-prop_sf"/>
</dbReference>
<dbReference type="SUPFAM" id="SSF75005">
    <property type="entry name" value="Arabinanase/levansucrase/invertase"/>
    <property type="match status" value="1"/>
</dbReference>
<dbReference type="Pfam" id="PF04616">
    <property type="entry name" value="Glyco_hydro_43"/>
    <property type="match status" value="1"/>
</dbReference>